<keyword evidence="1" id="KW-0472">Membrane</keyword>
<dbReference type="EMBL" id="JACGET010000020">
    <property type="protein sequence ID" value="MBN3107837.1"/>
    <property type="molecule type" value="Genomic_DNA"/>
</dbReference>
<keyword evidence="1" id="KW-1133">Transmembrane helix</keyword>
<name>A0A7T0HWF7_9GAMM</name>
<keyword evidence="1" id="KW-0812">Transmembrane</keyword>
<sequence>MVKINRPFFFIYSVFIFLLSCWGGWFSLSGYIDFFNLNDVISFSWKLGVIIFLVPIVFQFSYFGFFSAVKNRPIKMNNKISNALVIFAIFGTVVSLFSSMYISYSLNEQGYKICPKNSWIAPNKYVRNIALCKEQM</sequence>
<evidence type="ECO:0000313" key="2">
    <source>
        <dbReference type="EMBL" id="MBN3107837.1"/>
    </source>
</evidence>
<evidence type="ECO:0000313" key="3">
    <source>
        <dbReference type="EMBL" id="QPK24926.1"/>
    </source>
</evidence>
<dbReference type="Proteomes" id="UP000762586">
    <property type="component" value="Unassembled WGS sequence"/>
</dbReference>
<dbReference type="AlphaFoldDB" id="A0A7T0HWF7"/>
<feature type="transmembrane region" description="Helical" evidence="1">
    <location>
        <begin position="81"/>
        <end position="102"/>
    </location>
</feature>
<dbReference type="PROSITE" id="PS51257">
    <property type="entry name" value="PROKAR_LIPOPROTEIN"/>
    <property type="match status" value="1"/>
</dbReference>
<gene>
    <name evidence="3" type="ORF">F126LOC_003625</name>
    <name evidence="2" type="ORF">H4F48_17400</name>
</gene>
<feature type="transmembrane region" description="Helical" evidence="1">
    <location>
        <begin position="7"/>
        <end position="27"/>
    </location>
</feature>
<proteinExistence type="predicted"/>
<evidence type="ECO:0000313" key="5">
    <source>
        <dbReference type="Proteomes" id="UP000762586"/>
    </source>
</evidence>
<reference evidence="2 5" key="1">
    <citation type="submission" date="2020-07" db="EMBL/GenBank/DDBJ databases">
        <title>A pangenomic view of the genus Pectobacterium provides insights into genome organization, phylogeny, and virulence.</title>
        <authorList>
            <person name="Jonkheer E."/>
            <person name="Brankovics B."/>
            <person name="Houwers I."/>
            <person name="Van Der Wolf J."/>
            <person name="Bonants P."/>
            <person name="Vreeburg R."/>
            <person name="Bollema R."/>
            <person name="De Haan J."/>
            <person name="Berke L."/>
            <person name="De Ridder D."/>
            <person name="Smit S."/>
            <person name="Van Der Lee T.A.J."/>
        </authorList>
    </citation>
    <scope>NUCLEOTIDE SEQUENCE [LARGE SCALE GENOMIC DNA]</scope>
    <source>
        <strain evidence="2 5">NAK:384</strain>
    </source>
</reference>
<evidence type="ECO:0000313" key="4">
    <source>
        <dbReference type="Proteomes" id="UP000269351"/>
    </source>
</evidence>
<dbReference type="Proteomes" id="UP000269351">
    <property type="component" value="Chromosome"/>
</dbReference>
<reference evidence="3 4" key="2">
    <citation type="submission" date="2020-11" db="EMBL/GenBank/DDBJ databases">
        <title>Complete genome sequence of Pectobacterium brasiliense strain F126.</title>
        <authorList>
            <person name="Miroshnikov K."/>
            <person name="Vo T.N.H."/>
            <person name="Khodykina M.V."/>
            <person name="Kabanova A.P."/>
            <person name="Shneider M."/>
            <person name="Korzhenkov A."/>
            <person name="Toschakov S.V."/>
            <person name="Miroshnikov K.A."/>
            <person name="Ignatov A.N."/>
            <person name="Mikhailova Y.V."/>
            <person name="Shelenkov A."/>
            <person name="Yanushevich Y.G."/>
            <person name="Evseev P.V."/>
        </authorList>
    </citation>
    <scope>NUCLEOTIDE SEQUENCE [LARGE SCALE GENOMIC DNA]</scope>
    <source>
        <strain evidence="3 4">F126</strain>
    </source>
</reference>
<dbReference type="Pfam" id="PF06836">
    <property type="entry name" value="DUF1240"/>
    <property type="match status" value="1"/>
</dbReference>
<keyword evidence="5" id="KW-1185">Reference proteome</keyword>
<organism evidence="3 4">
    <name type="scientific">Pectobacterium brasiliense</name>
    <dbReference type="NCBI Taxonomy" id="180957"/>
    <lineage>
        <taxon>Bacteria</taxon>
        <taxon>Pseudomonadati</taxon>
        <taxon>Pseudomonadota</taxon>
        <taxon>Gammaproteobacteria</taxon>
        <taxon>Enterobacterales</taxon>
        <taxon>Pectobacteriaceae</taxon>
        <taxon>Pectobacterium</taxon>
    </lineage>
</organism>
<protein>
    <submittedName>
        <fullName evidence="3">DUF1240 domain-containing protein</fullName>
    </submittedName>
</protein>
<accession>A0A7T0HWF7</accession>
<dbReference type="RefSeq" id="WP_119872010.1">
    <property type="nucleotide sequence ID" value="NZ_BSWF01000014.1"/>
</dbReference>
<feature type="transmembrane region" description="Helical" evidence="1">
    <location>
        <begin position="47"/>
        <end position="69"/>
    </location>
</feature>
<dbReference type="EMBL" id="CP065031">
    <property type="protein sequence ID" value="QPK24926.1"/>
    <property type="molecule type" value="Genomic_DNA"/>
</dbReference>
<evidence type="ECO:0000256" key="1">
    <source>
        <dbReference type="SAM" id="Phobius"/>
    </source>
</evidence>
<dbReference type="InterPro" id="IPR010665">
    <property type="entry name" value="DUF1240"/>
</dbReference>